<reference evidence="3 4" key="1">
    <citation type="journal article" date="2007" name="Genome Res.">
        <title>Genome characteristics of facultatively symbiotic Frankia sp. strains reflect host range and host plant biogeography.</title>
        <authorList>
            <person name="Normand P."/>
            <person name="Lapierre P."/>
            <person name="Tisa L.S."/>
            <person name="Gogarten J.P."/>
            <person name="Alloisio N."/>
            <person name="Bagnarol E."/>
            <person name="Bassi C.A."/>
            <person name="Berry A.M."/>
            <person name="Bickhart D.M."/>
            <person name="Choisne N."/>
            <person name="Couloux A."/>
            <person name="Cournoyer B."/>
            <person name="Cruveiller S."/>
            <person name="Daubin V."/>
            <person name="Demange N."/>
            <person name="Francino M.P."/>
            <person name="Goltsman E."/>
            <person name="Huang Y."/>
            <person name="Kopp O.R."/>
            <person name="Labarre L."/>
            <person name="Lapidus A."/>
            <person name="Lavire C."/>
            <person name="Marechal J."/>
            <person name="Martinez M."/>
            <person name="Mastronunzio J.E."/>
            <person name="Mullin B.C."/>
            <person name="Niemann J."/>
            <person name="Pujic P."/>
            <person name="Rawnsley T."/>
            <person name="Rouy Z."/>
            <person name="Schenowitz C."/>
            <person name="Sellstedt A."/>
            <person name="Tavares F."/>
            <person name="Tomkins J.P."/>
            <person name="Vallenet D."/>
            <person name="Valverde C."/>
            <person name="Wall L.G."/>
            <person name="Wang Y."/>
            <person name="Medigue C."/>
            <person name="Benson D.R."/>
        </authorList>
    </citation>
    <scope>NUCLEOTIDE SEQUENCE [LARGE SCALE GENOMIC DNA]</scope>
    <source>
        <strain evidence="4">DSM 45986 / CECT 9034 / ACN14a</strain>
    </source>
</reference>
<evidence type="ECO:0008006" key="5">
    <source>
        <dbReference type="Google" id="ProtNLM"/>
    </source>
</evidence>
<organism evidence="3 4">
    <name type="scientific">Frankia alni (strain DSM 45986 / CECT 9034 / ACN14a)</name>
    <dbReference type="NCBI Taxonomy" id="326424"/>
    <lineage>
        <taxon>Bacteria</taxon>
        <taxon>Bacillati</taxon>
        <taxon>Actinomycetota</taxon>
        <taxon>Actinomycetes</taxon>
        <taxon>Frankiales</taxon>
        <taxon>Frankiaceae</taxon>
        <taxon>Frankia</taxon>
    </lineage>
</organism>
<feature type="transmembrane region" description="Helical" evidence="2">
    <location>
        <begin position="124"/>
        <end position="142"/>
    </location>
</feature>
<dbReference type="HOGENOM" id="CLU_055787_0_0_11"/>
<evidence type="ECO:0000313" key="4">
    <source>
        <dbReference type="Proteomes" id="UP000000657"/>
    </source>
</evidence>
<dbReference type="EMBL" id="CT573213">
    <property type="protein sequence ID" value="CAJ62768.1"/>
    <property type="molecule type" value="Genomic_DNA"/>
</dbReference>
<feature type="transmembrane region" description="Helical" evidence="2">
    <location>
        <begin position="55"/>
        <end position="74"/>
    </location>
</feature>
<gene>
    <name evidence="3" type="ordered locus">FRAAL4126</name>
</gene>
<keyword evidence="2" id="KW-1133">Transmembrane helix</keyword>
<keyword evidence="2" id="KW-0812">Transmembrane</keyword>
<feature type="transmembrane region" description="Helical" evidence="2">
    <location>
        <begin position="94"/>
        <end position="112"/>
    </location>
</feature>
<accession>Q0RIA3</accession>
<name>Q0RIA3_FRAAA</name>
<dbReference type="AlphaFoldDB" id="Q0RIA3"/>
<evidence type="ECO:0000313" key="3">
    <source>
        <dbReference type="EMBL" id="CAJ62768.1"/>
    </source>
</evidence>
<protein>
    <recommendedName>
        <fullName evidence="5">DUF2637 domain-containing protein</fullName>
    </recommendedName>
</protein>
<keyword evidence="4" id="KW-1185">Reference proteome</keyword>
<dbReference type="KEGG" id="fal:FRAAL4126"/>
<proteinExistence type="predicted"/>
<sequence>MNTDIPYRSGCSDHALGFGAKCPLTGHSGAGEEIGVDGDQPVSEGRSSGVRAERAIRITTVVAVATVAVVAAFVSYRHMRGVAIAHGEDAMTAAVLPFSVDGLIVAASMAMLADRRAGRDRSWLAYLLLALGACASLVANVLHAEPTFTARIIAGWPPLALLGSYELLMRQIHPAGRRAAGDPVTTTLSIPPQRGPTASVTTATTIATATIAAPTIAVATAVDGAGTDRPAGAPPPAGPEGVADRVTGMARAGEPAAGTAHMAAGLDAGADPPAVLDVAVVVDAVVDPPAVLDAGVDAAAGGDGAADPAAKREAIARTLDQTGGSVTETVAVLAAQGITVSRSWVYQVRRNTPYADVNTGPPTRPARRPSVRGRRRGMASERTLVPTSSQ</sequence>
<dbReference type="Pfam" id="PF10935">
    <property type="entry name" value="DUF2637"/>
    <property type="match status" value="1"/>
</dbReference>
<feature type="region of interest" description="Disordered" evidence="1">
    <location>
        <begin position="353"/>
        <end position="390"/>
    </location>
</feature>
<feature type="compositionally biased region" description="Basic residues" evidence="1">
    <location>
        <begin position="365"/>
        <end position="377"/>
    </location>
</feature>
<evidence type="ECO:0000256" key="2">
    <source>
        <dbReference type="SAM" id="Phobius"/>
    </source>
</evidence>
<feature type="region of interest" description="Disordered" evidence="1">
    <location>
        <begin position="179"/>
        <end position="198"/>
    </location>
</feature>
<evidence type="ECO:0000256" key="1">
    <source>
        <dbReference type="SAM" id="MobiDB-lite"/>
    </source>
</evidence>
<dbReference type="Proteomes" id="UP000000657">
    <property type="component" value="Chromosome"/>
</dbReference>
<keyword evidence="2" id="KW-0472">Membrane</keyword>
<dbReference type="eggNOG" id="ENOG5030HVJ">
    <property type="taxonomic scope" value="Bacteria"/>
</dbReference>
<dbReference type="InterPro" id="IPR021235">
    <property type="entry name" value="DUF2637"/>
</dbReference>